<proteinExistence type="predicted"/>
<accession>A0ACC3AFS4</accession>
<dbReference type="Proteomes" id="UP001172386">
    <property type="component" value="Unassembled WGS sequence"/>
</dbReference>
<evidence type="ECO:0000313" key="1">
    <source>
        <dbReference type="EMBL" id="KAJ9661280.1"/>
    </source>
</evidence>
<comment type="caution">
    <text evidence="1">The sequence shown here is derived from an EMBL/GenBank/DDBJ whole genome shotgun (WGS) entry which is preliminary data.</text>
</comment>
<keyword evidence="2" id="KW-1185">Reference proteome</keyword>
<evidence type="ECO:0000313" key="2">
    <source>
        <dbReference type="Proteomes" id="UP001172386"/>
    </source>
</evidence>
<dbReference type="EMBL" id="JAPDRQ010000024">
    <property type="protein sequence ID" value="KAJ9661280.1"/>
    <property type="molecule type" value="Genomic_DNA"/>
</dbReference>
<sequence>MILFLLVLVSIASTADAQDCPPGYEPYTGATAINHTIHWTPCPLVFEPSLECAALNVSLDYTNASYGLLELQLVRIPADDAVSTGKSIFYNPGGPGSSGVASLINDGAYYRSIINGTYHIVSFDPRGVGLTLPYECPELSPAEHSLLPLNNPLSLNATYVTYDNQGELCGQSDYRLSGELVGTAFVARDINAVFEALHEDGLISYVPRQNRRMVLDGNVNPTDYYHGLNEESVDSVDAALLHFFQTCVEAGPDYCTLAREGYSGQQLRDEFFTFLHTVKNTSDYLKDEGGNLVHRNIYKQISSEVYDGLRGPTGWPELAGKLYSYYQYLNFSSGHMKREIDLTATSIKVPMALNAITCGDWDDIPGNITDFENWLALYQKRSKFGGDQALIHILYQCSLWQVNAKEKFNGTFTNIKTKTPILFVNNPYDPVTPLISAQNASSGFVDSRVLQHIGVGHCSGADASDCVDKKVALYFDTGELPNVDEVCQPNRVPFSRKINP</sequence>
<reference evidence="1" key="1">
    <citation type="submission" date="2022-10" db="EMBL/GenBank/DDBJ databases">
        <title>Culturing micro-colonial fungi from biological soil crusts in the Mojave desert and describing Neophaeococcomyces mojavensis, and introducing the new genera and species Taxawa tesnikishii.</title>
        <authorList>
            <person name="Kurbessoian T."/>
            <person name="Stajich J.E."/>
        </authorList>
    </citation>
    <scope>NUCLEOTIDE SEQUENCE</scope>
    <source>
        <strain evidence="1">JES_112</strain>
    </source>
</reference>
<protein>
    <submittedName>
        <fullName evidence="1">Uncharacterized protein</fullName>
    </submittedName>
</protein>
<gene>
    <name evidence="1" type="ORF">H2198_002023</name>
</gene>
<name>A0ACC3AFS4_9EURO</name>
<organism evidence="1 2">
    <name type="scientific">Neophaeococcomyces mojaviensis</name>
    <dbReference type="NCBI Taxonomy" id="3383035"/>
    <lineage>
        <taxon>Eukaryota</taxon>
        <taxon>Fungi</taxon>
        <taxon>Dikarya</taxon>
        <taxon>Ascomycota</taxon>
        <taxon>Pezizomycotina</taxon>
        <taxon>Eurotiomycetes</taxon>
        <taxon>Chaetothyriomycetidae</taxon>
        <taxon>Chaetothyriales</taxon>
        <taxon>Chaetothyriales incertae sedis</taxon>
        <taxon>Neophaeococcomyces</taxon>
    </lineage>
</organism>